<protein>
    <recommendedName>
        <fullName evidence="7">Peptidase S1 domain-containing protein</fullName>
    </recommendedName>
</protein>
<accession>A0ABN8NAY4</accession>
<comment type="subcellular location">
    <subcellularLocation>
        <location evidence="1">Secreted</location>
    </subcellularLocation>
</comment>
<dbReference type="CDD" id="cd00190">
    <property type="entry name" value="Tryp_SPc"/>
    <property type="match status" value="1"/>
</dbReference>
<dbReference type="EMBL" id="CALNXK010000015">
    <property type="protein sequence ID" value="CAH3046969.1"/>
    <property type="molecule type" value="Genomic_DNA"/>
</dbReference>
<keyword evidence="6" id="KW-1015">Disulfide bond</keyword>
<dbReference type="InterPro" id="IPR009003">
    <property type="entry name" value="Peptidase_S1_PA"/>
</dbReference>
<dbReference type="InterPro" id="IPR033116">
    <property type="entry name" value="TRYPSIN_SER"/>
</dbReference>
<keyword evidence="4" id="KW-0378">Hydrolase</keyword>
<organism evidence="8 9">
    <name type="scientific">Porites lobata</name>
    <dbReference type="NCBI Taxonomy" id="104759"/>
    <lineage>
        <taxon>Eukaryota</taxon>
        <taxon>Metazoa</taxon>
        <taxon>Cnidaria</taxon>
        <taxon>Anthozoa</taxon>
        <taxon>Hexacorallia</taxon>
        <taxon>Scleractinia</taxon>
        <taxon>Fungiina</taxon>
        <taxon>Poritidae</taxon>
        <taxon>Porites</taxon>
    </lineage>
</organism>
<dbReference type="InterPro" id="IPR001254">
    <property type="entry name" value="Trypsin_dom"/>
</dbReference>
<name>A0ABN8NAY4_9CNID</name>
<evidence type="ECO:0000256" key="5">
    <source>
        <dbReference type="ARBA" id="ARBA00022825"/>
    </source>
</evidence>
<evidence type="ECO:0000256" key="3">
    <source>
        <dbReference type="ARBA" id="ARBA00022670"/>
    </source>
</evidence>
<evidence type="ECO:0000256" key="6">
    <source>
        <dbReference type="ARBA" id="ARBA00023157"/>
    </source>
</evidence>
<comment type="caution">
    <text evidence="8">The sequence shown here is derived from an EMBL/GenBank/DDBJ whole genome shotgun (WGS) entry which is preliminary data.</text>
</comment>
<keyword evidence="9" id="KW-1185">Reference proteome</keyword>
<dbReference type="InterPro" id="IPR043504">
    <property type="entry name" value="Peptidase_S1_PA_chymotrypsin"/>
</dbReference>
<dbReference type="PRINTS" id="PR00722">
    <property type="entry name" value="CHYMOTRYPSIN"/>
</dbReference>
<feature type="domain" description="Peptidase S1" evidence="7">
    <location>
        <begin position="1"/>
        <end position="190"/>
    </location>
</feature>
<evidence type="ECO:0000256" key="2">
    <source>
        <dbReference type="ARBA" id="ARBA00022525"/>
    </source>
</evidence>
<dbReference type="PANTHER" id="PTHR24264:SF65">
    <property type="entry name" value="SRCR DOMAIN-CONTAINING PROTEIN"/>
    <property type="match status" value="1"/>
</dbReference>
<dbReference type="PROSITE" id="PS00135">
    <property type="entry name" value="TRYPSIN_SER"/>
    <property type="match status" value="1"/>
</dbReference>
<reference evidence="8 9" key="1">
    <citation type="submission" date="2022-05" db="EMBL/GenBank/DDBJ databases">
        <authorList>
            <consortium name="Genoscope - CEA"/>
            <person name="William W."/>
        </authorList>
    </citation>
    <scope>NUCLEOTIDE SEQUENCE [LARGE SCALE GENOMIC DNA]</scope>
</reference>
<evidence type="ECO:0000256" key="1">
    <source>
        <dbReference type="ARBA" id="ARBA00004613"/>
    </source>
</evidence>
<dbReference type="SMART" id="SM00020">
    <property type="entry name" value="Tryp_SPc"/>
    <property type="match status" value="1"/>
</dbReference>
<evidence type="ECO:0000313" key="9">
    <source>
        <dbReference type="Proteomes" id="UP001159405"/>
    </source>
</evidence>
<keyword evidence="5" id="KW-0720">Serine protease</keyword>
<sequence length="190" mass="21363">MGLWNIEPDEERFKKYGQHFTVLKVIIHPSYDRKTGSHDVALVQLDRPALITNYVKTVALPAKTDEKELREGKACVVTGFGYVDAFQTPPTHLQEVHVNIPNKTVCETLYRKKGYNYQLDDSMICAGRLRGMYDACQGDSGGPLVCKHSVGSEYYLHGVVSWGKGCGVPEQFGVYANVIYFLDWIKQNAV</sequence>
<dbReference type="Proteomes" id="UP001159405">
    <property type="component" value="Unassembled WGS sequence"/>
</dbReference>
<dbReference type="Gene3D" id="2.40.10.10">
    <property type="entry name" value="Trypsin-like serine proteases"/>
    <property type="match status" value="1"/>
</dbReference>
<dbReference type="Pfam" id="PF00089">
    <property type="entry name" value="Trypsin"/>
    <property type="match status" value="1"/>
</dbReference>
<dbReference type="SUPFAM" id="SSF50494">
    <property type="entry name" value="Trypsin-like serine proteases"/>
    <property type="match status" value="1"/>
</dbReference>
<evidence type="ECO:0000313" key="8">
    <source>
        <dbReference type="EMBL" id="CAH3046969.1"/>
    </source>
</evidence>
<keyword evidence="3" id="KW-0645">Protease</keyword>
<gene>
    <name evidence="8" type="ORF">PLOB_00009942</name>
</gene>
<dbReference type="PANTHER" id="PTHR24264">
    <property type="entry name" value="TRYPSIN-RELATED"/>
    <property type="match status" value="1"/>
</dbReference>
<dbReference type="InterPro" id="IPR050127">
    <property type="entry name" value="Serine_Proteases_S1"/>
</dbReference>
<keyword evidence="2" id="KW-0964">Secreted</keyword>
<evidence type="ECO:0000256" key="4">
    <source>
        <dbReference type="ARBA" id="ARBA00022801"/>
    </source>
</evidence>
<evidence type="ECO:0000259" key="7">
    <source>
        <dbReference type="PROSITE" id="PS50240"/>
    </source>
</evidence>
<proteinExistence type="predicted"/>
<dbReference type="PROSITE" id="PS50240">
    <property type="entry name" value="TRYPSIN_DOM"/>
    <property type="match status" value="1"/>
</dbReference>
<dbReference type="InterPro" id="IPR001314">
    <property type="entry name" value="Peptidase_S1A"/>
</dbReference>